<dbReference type="InterPro" id="IPR056056">
    <property type="entry name" value="DUF7639"/>
</dbReference>
<protein>
    <submittedName>
        <fullName evidence="3">Uncharacterized protein</fullName>
    </submittedName>
</protein>
<proteinExistence type="predicted"/>
<dbReference type="Proteomes" id="UP000239388">
    <property type="component" value="Unassembled WGS sequence"/>
</dbReference>
<accession>A0A2S8G6X8</accession>
<evidence type="ECO:0000259" key="1">
    <source>
        <dbReference type="Pfam" id="PF24644"/>
    </source>
</evidence>
<name>A0A2S8G6X8_9BACT</name>
<organism evidence="3 4">
    <name type="scientific">Blastopirellula marina</name>
    <dbReference type="NCBI Taxonomy" id="124"/>
    <lineage>
        <taxon>Bacteria</taxon>
        <taxon>Pseudomonadati</taxon>
        <taxon>Planctomycetota</taxon>
        <taxon>Planctomycetia</taxon>
        <taxon>Pirellulales</taxon>
        <taxon>Pirellulaceae</taxon>
        <taxon>Blastopirellula</taxon>
    </lineage>
</organism>
<reference evidence="3 4" key="1">
    <citation type="submission" date="2018-02" db="EMBL/GenBank/DDBJ databases">
        <title>Comparative genomes isolates from brazilian mangrove.</title>
        <authorList>
            <person name="Araujo J.E."/>
            <person name="Taketani R.G."/>
            <person name="Silva M.C.P."/>
            <person name="Loureco M.V."/>
            <person name="Andreote F.D."/>
        </authorList>
    </citation>
    <scope>NUCLEOTIDE SEQUENCE [LARGE SCALE GENOMIC DNA]</scope>
    <source>
        <strain evidence="3 4">NAP PRIS-MGV</strain>
    </source>
</reference>
<evidence type="ECO:0000313" key="3">
    <source>
        <dbReference type="EMBL" id="PQO40218.1"/>
    </source>
</evidence>
<dbReference type="Pfam" id="PF24644">
    <property type="entry name" value="DUF7638"/>
    <property type="match status" value="2"/>
</dbReference>
<dbReference type="InterPro" id="IPR056055">
    <property type="entry name" value="DUF7638"/>
</dbReference>
<evidence type="ECO:0000313" key="4">
    <source>
        <dbReference type="Proteomes" id="UP000239388"/>
    </source>
</evidence>
<sequence>MTTARIRRPESNRLPGVDGIAVPGFIRNGRYFFTEISVFADGIFDCWGGVDLDFLARKFAQGWICPGAFVGEEISVHDLMAAQVVACEWDFSAEAYHKRLLGYLADLNPTSQDLVDFEGEDVDIRDGVRWAKVGMIRTTPLQLNKQDSSPPGDSRNILVRHDGQTFLTVMRIYADGQVDIHPRFDEERFVSVDELGALLKRGEILLSVPDGTVLEIDTLGRMTVTEVMCWIEKPADLIAEVTDSIQKLRGEKSSIQNCRDAYQEYLDKPTLATKELLRIAYEAVPEHHRMYVGDMDVKDIPIRMVLYGEQEIENWSHRLVARSLGH</sequence>
<feature type="domain" description="DUF7638" evidence="1">
    <location>
        <begin position="151"/>
        <end position="251"/>
    </location>
</feature>
<dbReference type="EMBL" id="PUIB01000009">
    <property type="protein sequence ID" value="PQO40218.1"/>
    <property type="molecule type" value="Genomic_DNA"/>
</dbReference>
<feature type="domain" description="DUF7639" evidence="2">
    <location>
        <begin position="254"/>
        <end position="318"/>
    </location>
</feature>
<feature type="domain" description="DUF7638" evidence="1">
    <location>
        <begin position="17"/>
        <end position="109"/>
    </location>
</feature>
<dbReference type="OrthoDB" id="643483at2"/>
<dbReference type="RefSeq" id="WP_105352598.1">
    <property type="nucleotide sequence ID" value="NZ_PUIB01000009.1"/>
</dbReference>
<comment type="caution">
    <text evidence="3">The sequence shown here is derived from an EMBL/GenBank/DDBJ whole genome shotgun (WGS) entry which is preliminary data.</text>
</comment>
<evidence type="ECO:0000259" key="2">
    <source>
        <dbReference type="Pfam" id="PF24645"/>
    </source>
</evidence>
<dbReference type="Pfam" id="PF24645">
    <property type="entry name" value="DUF7639"/>
    <property type="match status" value="1"/>
</dbReference>
<gene>
    <name evidence="3" type="ORF">C5Y98_06345</name>
</gene>
<dbReference type="AlphaFoldDB" id="A0A2S8G6X8"/>